<keyword evidence="7" id="KW-1185">Reference proteome</keyword>
<dbReference type="AlphaFoldDB" id="A0A0N4U2H6"/>
<dbReference type="OrthoDB" id="5856331at2759"/>
<dbReference type="Gene3D" id="2.60.40.420">
    <property type="entry name" value="Cupredoxins - blue copper proteins"/>
    <property type="match status" value="1"/>
</dbReference>
<dbReference type="GO" id="GO:0016020">
    <property type="term" value="C:membrane"/>
    <property type="evidence" value="ECO:0007669"/>
    <property type="project" value="InterPro"/>
</dbReference>
<dbReference type="InterPro" id="IPR002429">
    <property type="entry name" value="CcO_II-like_C"/>
</dbReference>
<dbReference type="Pfam" id="PF00116">
    <property type="entry name" value="COX2"/>
    <property type="match status" value="1"/>
</dbReference>
<dbReference type="PROSITE" id="PS50857">
    <property type="entry name" value="COX2_CUA"/>
    <property type="match status" value="1"/>
</dbReference>
<evidence type="ECO:0000256" key="3">
    <source>
        <dbReference type="ARBA" id="ARBA00049512"/>
    </source>
</evidence>
<comment type="cofactor">
    <cofactor evidence="1">
        <name>Cu cation</name>
        <dbReference type="ChEBI" id="CHEBI:23378"/>
    </cofactor>
</comment>
<accession>A0A0N4U2H6</accession>
<name>A0A0N4U2H6_DRAME</name>
<organism evidence="6 8">
    <name type="scientific">Dracunculus medinensis</name>
    <name type="common">Guinea worm</name>
    <dbReference type="NCBI Taxonomy" id="318479"/>
    <lineage>
        <taxon>Eukaryota</taxon>
        <taxon>Metazoa</taxon>
        <taxon>Ecdysozoa</taxon>
        <taxon>Nematoda</taxon>
        <taxon>Chromadorea</taxon>
        <taxon>Rhabditida</taxon>
        <taxon>Spirurina</taxon>
        <taxon>Dracunculoidea</taxon>
        <taxon>Dracunculidae</taxon>
        <taxon>Dracunculus</taxon>
    </lineage>
</organism>
<dbReference type="Proteomes" id="UP000038040">
    <property type="component" value="Unplaced"/>
</dbReference>
<evidence type="ECO:0000313" key="7">
    <source>
        <dbReference type="Proteomes" id="UP000274756"/>
    </source>
</evidence>
<dbReference type="SUPFAM" id="SSF49503">
    <property type="entry name" value="Cupredoxins"/>
    <property type="match status" value="1"/>
</dbReference>
<dbReference type="InterPro" id="IPR008972">
    <property type="entry name" value="Cupredoxin"/>
</dbReference>
<reference evidence="8" key="1">
    <citation type="submission" date="2017-02" db="UniProtKB">
        <authorList>
            <consortium name="WormBaseParasite"/>
        </authorList>
    </citation>
    <scope>IDENTIFICATION</scope>
</reference>
<proteinExistence type="predicted"/>
<protein>
    <submittedName>
        <fullName evidence="8">COX2_CUA domain-containing protein</fullName>
    </submittedName>
</protein>
<feature type="domain" description="Cytochrome oxidase subunit II copper A binding" evidence="4">
    <location>
        <begin position="1"/>
        <end position="61"/>
    </location>
</feature>
<evidence type="ECO:0000313" key="8">
    <source>
        <dbReference type="WBParaSite" id="DME_0000088101-mRNA-1"/>
    </source>
</evidence>
<dbReference type="EMBL" id="UYYG01001152">
    <property type="protein sequence ID" value="VDN55268.1"/>
    <property type="molecule type" value="Genomic_DNA"/>
</dbReference>
<sequence>MNFNRDLNFGVVDDVGFDSYMLSSEDMSLGNLRLLDVDNRCVIPRVVRVGFLIGSEDVIHS</sequence>
<evidence type="ECO:0000313" key="6">
    <source>
        <dbReference type="Proteomes" id="UP000038040"/>
    </source>
</evidence>
<evidence type="ECO:0000256" key="1">
    <source>
        <dbReference type="ARBA" id="ARBA00001935"/>
    </source>
</evidence>
<dbReference type="Proteomes" id="UP000274756">
    <property type="component" value="Unassembled WGS sequence"/>
</dbReference>
<evidence type="ECO:0000259" key="4">
    <source>
        <dbReference type="PROSITE" id="PS50857"/>
    </source>
</evidence>
<dbReference type="GO" id="GO:0004129">
    <property type="term" value="F:cytochrome-c oxidase activity"/>
    <property type="evidence" value="ECO:0007669"/>
    <property type="project" value="UniProtKB-EC"/>
</dbReference>
<dbReference type="WBParaSite" id="DME_0000088101-mRNA-1">
    <property type="protein sequence ID" value="DME_0000088101-mRNA-1"/>
    <property type="gene ID" value="DME_0000088101"/>
</dbReference>
<gene>
    <name evidence="5" type="ORF">DME_LOCUS5241</name>
</gene>
<dbReference type="PRINTS" id="PR01166">
    <property type="entry name" value="CYCOXIDASEII"/>
</dbReference>
<dbReference type="STRING" id="318479.A0A0N4U2H6"/>
<evidence type="ECO:0000256" key="2">
    <source>
        <dbReference type="ARBA" id="ARBA00022842"/>
    </source>
</evidence>
<dbReference type="GO" id="GO:0005507">
    <property type="term" value="F:copper ion binding"/>
    <property type="evidence" value="ECO:0007669"/>
    <property type="project" value="InterPro"/>
</dbReference>
<keyword evidence="2" id="KW-0460">Magnesium</keyword>
<reference evidence="5 7" key="2">
    <citation type="submission" date="2018-11" db="EMBL/GenBank/DDBJ databases">
        <authorList>
            <consortium name="Pathogen Informatics"/>
        </authorList>
    </citation>
    <scope>NUCLEOTIDE SEQUENCE [LARGE SCALE GENOMIC DNA]</scope>
</reference>
<comment type="catalytic activity">
    <reaction evidence="3">
        <text>4 Fe(II)-[cytochrome c] + O2 + 8 H(+)(in) = 4 Fe(III)-[cytochrome c] + 2 H2O + 4 H(+)(out)</text>
        <dbReference type="Rhea" id="RHEA:11436"/>
        <dbReference type="Rhea" id="RHEA-COMP:10350"/>
        <dbReference type="Rhea" id="RHEA-COMP:14399"/>
        <dbReference type="ChEBI" id="CHEBI:15377"/>
        <dbReference type="ChEBI" id="CHEBI:15378"/>
        <dbReference type="ChEBI" id="CHEBI:15379"/>
        <dbReference type="ChEBI" id="CHEBI:29033"/>
        <dbReference type="ChEBI" id="CHEBI:29034"/>
        <dbReference type="EC" id="7.1.1.9"/>
    </reaction>
    <physiologicalReaction direction="left-to-right" evidence="3">
        <dbReference type="Rhea" id="RHEA:11437"/>
    </physiologicalReaction>
</comment>
<evidence type="ECO:0000313" key="5">
    <source>
        <dbReference type="EMBL" id="VDN55268.1"/>
    </source>
</evidence>